<evidence type="ECO:0000313" key="3">
    <source>
        <dbReference type="EMBL" id="KAG9319339.1"/>
    </source>
</evidence>
<protein>
    <recommendedName>
        <fullName evidence="5">Promethin</fullName>
    </recommendedName>
</protein>
<feature type="compositionally biased region" description="Basic and acidic residues" evidence="1">
    <location>
        <begin position="41"/>
        <end position="52"/>
    </location>
</feature>
<accession>A0A9P7ZWK5</accession>
<feature type="transmembrane region" description="Helical" evidence="2">
    <location>
        <begin position="94"/>
        <end position="114"/>
    </location>
</feature>
<evidence type="ECO:0000256" key="1">
    <source>
        <dbReference type="SAM" id="MobiDB-lite"/>
    </source>
</evidence>
<dbReference type="Proteomes" id="UP000717515">
    <property type="component" value="Unassembled WGS sequence"/>
</dbReference>
<evidence type="ECO:0000313" key="4">
    <source>
        <dbReference type="Proteomes" id="UP000717515"/>
    </source>
</evidence>
<keyword evidence="2" id="KW-0472">Membrane</keyword>
<sequence length="197" mass="21122">MTQQVDPKSSSAQPGRAEPHTAFAFESQGDAGSGSSGADRGGNDERDGEDAKDRWPSLLNIRQVVVAFILEAVSDSRPLRNKLNAVILRAGQRYVIYAQAHPLPTILLSSLIMFSAAPIVIFACVTGASLGILVGTAALVVIVLQSIIVSIAGAALLFTLGVILIMTTFAFFWLVVLHFGYRSLKSVIWILQEQRVA</sequence>
<evidence type="ECO:0000256" key="2">
    <source>
        <dbReference type="SAM" id="Phobius"/>
    </source>
</evidence>
<keyword evidence="2" id="KW-1133">Transmembrane helix</keyword>
<comment type="caution">
    <text evidence="3">The sequence shown here is derived from an EMBL/GenBank/DDBJ whole genome shotgun (WGS) entry which is preliminary data.</text>
</comment>
<name>A0A9P7ZWK5_MORAP</name>
<keyword evidence="2" id="KW-0812">Transmembrane</keyword>
<dbReference type="AlphaFoldDB" id="A0A9P7ZWK5"/>
<feature type="transmembrane region" description="Helical" evidence="2">
    <location>
        <begin position="120"/>
        <end position="144"/>
    </location>
</feature>
<dbReference type="EMBL" id="JAIFTL010000486">
    <property type="protein sequence ID" value="KAG9319339.1"/>
    <property type="molecule type" value="Genomic_DNA"/>
</dbReference>
<reference evidence="3" key="1">
    <citation type="submission" date="2021-07" db="EMBL/GenBank/DDBJ databases">
        <title>Draft genome of Mortierella alpina, strain LL118, isolated from an aspen leaf litter sample.</title>
        <authorList>
            <person name="Yang S."/>
            <person name="Vinatzer B.A."/>
        </authorList>
    </citation>
    <scope>NUCLEOTIDE SEQUENCE</scope>
    <source>
        <strain evidence="3">LL118</strain>
    </source>
</reference>
<feature type="compositionally biased region" description="Polar residues" evidence="1">
    <location>
        <begin position="1"/>
        <end position="13"/>
    </location>
</feature>
<proteinExistence type="predicted"/>
<feature type="transmembrane region" description="Helical" evidence="2">
    <location>
        <begin position="156"/>
        <end position="181"/>
    </location>
</feature>
<feature type="region of interest" description="Disordered" evidence="1">
    <location>
        <begin position="1"/>
        <end position="52"/>
    </location>
</feature>
<gene>
    <name evidence="3" type="ORF">KVV02_002735</name>
</gene>
<organism evidence="3 4">
    <name type="scientific">Mortierella alpina</name>
    <name type="common">Oleaginous fungus</name>
    <name type="synonym">Mortierella renispora</name>
    <dbReference type="NCBI Taxonomy" id="64518"/>
    <lineage>
        <taxon>Eukaryota</taxon>
        <taxon>Fungi</taxon>
        <taxon>Fungi incertae sedis</taxon>
        <taxon>Mucoromycota</taxon>
        <taxon>Mortierellomycotina</taxon>
        <taxon>Mortierellomycetes</taxon>
        <taxon>Mortierellales</taxon>
        <taxon>Mortierellaceae</taxon>
        <taxon>Mortierella</taxon>
    </lineage>
</organism>
<evidence type="ECO:0008006" key="5">
    <source>
        <dbReference type="Google" id="ProtNLM"/>
    </source>
</evidence>